<feature type="signal peptide" evidence="6">
    <location>
        <begin position="1"/>
        <end position="23"/>
    </location>
</feature>
<dbReference type="PANTHER" id="PTHR34001">
    <property type="entry name" value="BLL7405 PROTEIN"/>
    <property type="match status" value="1"/>
</dbReference>
<dbReference type="InterPro" id="IPR027385">
    <property type="entry name" value="Beta-barrel_OMP"/>
</dbReference>
<keyword evidence="8" id="KW-0614">Plasmid</keyword>
<evidence type="ECO:0000256" key="2">
    <source>
        <dbReference type="ARBA" id="ARBA00022729"/>
    </source>
</evidence>
<dbReference type="AlphaFoldDB" id="A0A9Q9DBL0"/>
<dbReference type="PANTHER" id="PTHR34001:SF3">
    <property type="entry name" value="BLL7405 PROTEIN"/>
    <property type="match status" value="1"/>
</dbReference>
<evidence type="ECO:0000313" key="9">
    <source>
        <dbReference type="Proteomes" id="UP001055460"/>
    </source>
</evidence>
<dbReference type="Pfam" id="PF13505">
    <property type="entry name" value="OMP_b-brl"/>
    <property type="match status" value="1"/>
</dbReference>
<comment type="similarity">
    <text evidence="5">Belongs to the Omp25/RopB family.</text>
</comment>
<keyword evidence="2 6" id="KW-0732">Signal</keyword>
<dbReference type="EMBL" id="CP098808">
    <property type="protein sequence ID" value="USJ25778.1"/>
    <property type="molecule type" value="Genomic_DNA"/>
</dbReference>
<dbReference type="RefSeq" id="WP_113081108.1">
    <property type="nucleotide sequence ID" value="NZ_CP098808.1"/>
</dbReference>
<accession>A0A9Q9DBL0</accession>
<reference evidence="8" key="1">
    <citation type="submission" date="2022-06" db="EMBL/GenBank/DDBJ databases">
        <title>Physiological and biochemical characterization and genomic elucidation of a strain of the genus Ensifer adhaerens M8 that combines arsenic oxidation and chromium reduction.</title>
        <authorList>
            <person name="Li X."/>
            <person name="Yu c."/>
        </authorList>
    </citation>
    <scope>NUCLEOTIDE SEQUENCE</scope>
    <source>
        <strain evidence="8">M8</strain>
        <plasmid evidence="8">pA</plasmid>
    </source>
</reference>
<evidence type="ECO:0000313" key="8">
    <source>
        <dbReference type="EMBL" id="USJ25778.1"/>
    </source>
</evidence>
<evidence type="ECO:0000256" key="1">
    <source>
        <dbReference type="ARBA" id="ARBA00004442"/>
    </source>
</evidence>
<protein>
    <submittedName>
        <fullName evidence="8">Porin family protein</fullName>
    </submittedName>
</protein>
<sequence length="203" mass="21145">MTLNFKTAALALTVAAAASTAQAADFNNSGVDFANVDRWTGAYAGGHIGTGSSNQKGSKNKINGGVQVGYNQQFGDFVIGGEIEAARAGGLQYQVGKGGALQQTWSGTARAKAGYALDNVLLYGTVGVTTARFEGKGTVTSRDRWHTGWTYGAGAEMGFTENISGKVEYTQTRFNGVDSAIGGVKGSNNLVNHAIKTGLNFRF</sequence>
<comment type="subcellular location">
    <subcellularLocation>
        <location evidence="1">Cell outer membrane</location>
    </subcellularLocation>
</comment>
<feature type="domain" description="Outer membrane protein beta-barrel" evidence="7">
    <location>
        <begin position="11"/>
        <end position="203"/>
    </location>
</feature>
<dbReference type="SUPFAM" id="SSF56925">
    <property type="entry name" value="OMPA-like"/>
    <property type="match status" value="1"/>
</dbReference>
<dbReference type="InterPro" id="IPR011250">
    <property type="entry name" value="OMP/PagP_B-barrel"/>
</dbReference>
<evidence type="ECO:0000256" key="4">
    <source>
        <dbReference type="ARBA" id="ARBA00023237"/>
    </source>
</evidence>
<dbReference type="GO" id="GO:0009279">
    <property type="term" value="C:cell outer membrane"/>
    <property type="evidence" value="ECO:0007669"/>
    <property type="project" value="UniProtKB-SubCell"/>
</dbReference>
<gene>
    <name evidence="8" type="ORF">NE863_25270</name>
</gene>
<dbReference type="Gene3D" id="2.40.160.20">
    <property type="match status" value="1"/>
</dbReference>
<geneLocation type="plasmid" evidence="8 9">
    <name>pA</name>
</geneLocation>
<keyword evidence="3" id="KW-0472">Membrane</keyword>
<organism evidence="8 9">
    <name type="scientific">Ensifer adhaerens</name>
    <name type="common">Sinorhizobium morelense</name>
    <dbReference type="NCBI Taxonomy" id="106592"/>
    <lineage>
        <taxon>Bacteria</taxon>
        <taxon>Pseudomonadati</taxon>
        <taxon>Pseudomonadota</taxon>
        <taxon>Alphaproteobacteria</taxon>
        <taxon>Hyphomicrobiales</taxon>
        <taxon>Rhizobiaceae</taxon>
        <taxon>Sinorhizobium/Ensifer group</taxon>
        <taxon>Ensifer</taxon>
    </lineage>
</organism>
<evidence type="ECO:0000256" key="6">
    <source>
        <dbReference type="SAM" id="SignalP"/>
    </source>
</evidence>
<evidence type="ECO:0000259" key="7">
    <source>
        <dbReference type="Pfam" id="PF13505"/>
    </source>
</evidence>
<dbReference type="Proteomes" id="UP001055460">
    <property type="component" value="Plasmid pA"/>
</dbReference>
<name>A0A9Q9DBL0_ENSAD</name>
<feature type="chain" id="PRO_5040301849" evidence="6">
    <location>
        <begin position="24"/>
        <end position="203"/>
    </location>
</feature>
<evidence type="ECO:0000256" key="5">
    <source>
        <dbReference type="ARBA" id="ARBA00038306"/>
    </source>
</evidence>
<proteinExistence type="inferred from homology"/>
<dbReference type="InterPro" id="IPR051692">
    <property type="entry name" value="OMP-like"/>
</dbReference>
<evidence type="ECO:0000256" key="3">
    <source>
        <dbReference type="ARBA" id="ARBA00023136"/>
    </source>
</evidence>
<keyword evidence="4" id="KW-0998">Cell outer membrane</keyword>